<dbReference type="GO" id="GO:0000785">
    <property type="term" value="C:chromatin"/>
    <property type="evidence" value="ECO:0007669"/>
    <property type="project" value="TreeGrafter"/>
</dbReference>
<organism evidence="12 13">
    <name type="scientific">Canna indica</name>
    <name type="common">Indian-shot</name>
    <dbReference type="NCBI Taxonomy" id="4628"/>
    <lineage>
        <taxon>Eukaryota</taxon>
        <taxon>Viridiplantae</taxon>
        <taxon>Streptophyta</taxon>
        <taxon>Embryophyta</taxon>
        <taxon>Tracheophyta</taxon>
        <taxon>Spermatophyta</taxon>
        <taxon>Magnoliopsida</taxon>
        <taxon>Liliopsida</taxon>
        <taxon>Zingiberales</taxon>
        <taxon>Cannaceae</taxon>
        <taxon>Canna</taxon>
    </lineage>
</organism>
<evidence type="ECO:0000256" key="4">
    <source>
        <dbReference type="ARBA" id="ARBA00022771"/>
    </source>
</evidence>
<keyword evidence="3" id="KW-0479">Metal-binding</keyword>
<dbReference type="PANTHER" id="PTHR12549:SF51">
    <property type="entry name" value="JMJC DOMAIN-CONTAINING PROTEIN"/>
    <property type="match status" value="1"/>
</dbReference>
<dbReference type="InterPro" id="IPR003347">
    <property type="entry name" value="JmjC_dom"/>
</dbReference>
<dbReference type="Gene3D" id="2.60.120.650">
    <property type="entry name" value="Cupin"/>
    <property type="match status" value="1"/>
</dbReference>
<dbReference type="EMBL" id="CP136891">
    <property type="protein sequence ID" value="WOK96037.1"/>
    <property type="molecule type" value="Genomic_DNA"/>
</dbReference>
<dbReference type="PROSITE" id="PS51184">
    <property type="entry name" value="JMJC"/>
    <property type="match status" value="1"/>
</dbReference>
<feature type="compositionally biased region" description="Basic and acidic residues" evidence="10">
    <location>
        <begin position="21"/>
        <end position="34"/>
    </location>
</feature>
<dbReference type="GO" id="GO:0032454">
    <property type="term" value="F:histone H3K9 demethylase activity"/>
    <property type="evidence" value="ECO:0007669"/>
    <property type="project" value="InterPro"/>
</dbReference>
<dbReference type="PANTHER" id="PTHR12549">
    <property type="entry name" value="JMJC DOMAIN-CONTAINING HISTONE DEMETHYLATION PROTEIN"/>
    <property type="match status" value="1"/>
</dbReference>
<dbReference type="GO" id="GO:0000118">
    <property type="term" value="C:histone deacetylase complex"/>
    <property type="evidence" value="ECO:0007669"/>
    <property type="project" value="TreeGrafter"/>
</dbReference>
<name>A0AAQ3Q4S1_9LILI</name>
<evidence type="ECO:0000313" key="13">
    <source>
        <dbReference type="Proteomes" id="UP001327560"/>
    </source>
</evidence>
<evidence type="ECO:0000256" key="6">
    <source>
        <dbReference type="ARBA" id="ARBA00023002"/>
    </source>
</evidence>
<accession>A0AAQ3Q4S1</accession>
<proteinExistence type="inferred from homology"/>
<keyword evidence="4" id="KW-0863">Zinc-finger</keyword>
<dbReference type="SMART" id="SM00558">
    <property type="entry name" value="JmjC"/>
    <property type="match status" value="1"/>
</dbReference>
<dbReference type="GO" id="GO:0008270">
    <property type="term" value="F:zinc ion binding"/>
    <property type="evidence" value="ECO:0007669"/>
    <property type="project" value="UniProtKB-KW"/>
</dbReference>
<protein>
    <submittedName>
        <fullName evidence="12">Lysine-specific demethylase JMJ25-like isoform X2</fullName>
    </submittedName>
</protein>
<feature type="domain" description="JmjC" evidence="11">
    <location>
        <begin position="499"/>
        <end position="736"/>
    </location>
</feature>
<dbReference type="FunFam" id="2.60.120.650:FF:000026">
    <property type="entry name" value="Transcription factor jumonji domain-containing protein"/>
    <property type="match status" value="1"/>
</dbReference>
<dbReference type="AlphaFoldDB" id="A0AAQ3Q4S1"/>
<dbReference type="Pfam" id="PF02373">
    <property type="entry name" value="JmjC"/>
    <property type="match status" value="1"/>
</dbReference>
<reference evidence="12 13" key="1">
    <citation type="submission" date="2023-10" db="EMBL/GenBank/DDBJ databases">
        <title>Chromosome-scale genome assembly provides insights into flower coloration mechanisms of Canna indica.</title>
        <authorList>
            <person name="Li C."/>
        </authorList>
    </citation>
    <scope>NUCLEOTIDE SEQUENCE [LARGE SCALE GENOMIC DNA]</scope>
    <source>
        <tissue evidence="12">Flower</tissue>
    </source>
</reference>
<evidence type="ECO:0000256" key="9">
    <source>
        <dbReference type="ARBA" id="ARBA00060112"/>
    </source>
</evidence>
<evidence type="ECO:0000256" key="10">
    <source>
        <dbReference type="SAM" id="MobiDB-lite"/>
    </source>
</evidence>
<evidence type="ECO:0000313" key="12">
    <source>
        <dbReference type="EMBL" id="WOK96037.1"/>
    </source>
</evidence>
<sequence length="782" mass="90069">MMEKIDNETSGGAIGDLSRNNGEEEDRRKRGDMRGKKLPTFSVAHCSSNCEHMLYAEMPVTKRTGLMCPRRRCHQCKLTRCSIITCSNCKKKSFCAPCIRLWYPEMSKDMIAQACPFCLGRCNCLDCLRKCGRSLGSTKDMKKKEKIKYAGYILYYLLPWLKELSHDQFMEMKIEAEIRGISLRDLELEQVVCRNDERVLCDYCRTSIADLHRSCSSCSYELCLRCCQDIRKNSLQISCEEVRFHFKNRGQEYMHGEQQLQEENIHQEEDNLISSDDRLHGWKVKAKGIIPCPPTSIGGCSGASYLELKCLLPKNFLFKLSLQAGKLIKSFGLSRKYAATREVKEICACSKTKSSRRAALRKNSTDNYLYCPLASDIEHDDIEHFQKHWINGEPVIVRGVLERTRLMWEPSYIWSTMCQNNIGFGSSRVHAVDCLACCEVEIENEQFFKGYMEGRMYKNLWPEMLKLKDWPPSDSFEDLLPSHGIEYINLLPFQVYTNPHEGPLNVATQLPKDILKLDMGPKSYIAYGNMEELGRGDSVTNIHCDVSDAVNILVHSTQVELSREQKLATKILRRKHREQDSMELGGVHAEESEMNQKDEKEGIDYIIPQMIDDSNSLINNGGALWDIFRREDAPILEAYLKKHCKEFRHIYCSPVEKVFSPIHDQSFYLTRKHKRKLKEVFGIEPWTFVQQLGEAVFIPAGCPHQVRNLKSCTKIALDFVSPENIGECIRLTEEFRLLPKKHKAKEDKLEVKKMIVYAVKNAVNTLQELLAKDENNNINIQC</sequence>
<keyword evidence="5" id="KW-0862">Zinc</keyword>
<dbReference type="GO" id="GO:0006357">
    <property type="term" value="P:regulation of transcription by RNA polymerase II"/>
    <property type="evidence" value="ECO:0007669"/>
    <property type="project" value="TreeGrafter"/>
</dbReference>
<evidence type="ECO:0000256" key="2">
    <source>
        <dbReference type="ARBA" id="ARBA00006801"/>
    </source>
</evidence>
<evidence type="ECO:0000256" key="8">
    <source>
        <dbReference type="ARBA" id="ARBA00023242"/>
    </source>
</evidence>
<keyword evidence="7" id="KW-0408">Iron</keyword>
<keyword evidence="6" id="KW-0560">Oxidoreductase</keyword>
<evidence type="ECO:0000256" key="5">
    <source>
        <dbReference type="ARBA" id="ARBA00022833"/>
    </source>
</evidence>
<dbReference type="InterPro" id="IPR045109">
    <property type="entry name" value="LSDs-like"/>
</dbReference>
<comment type="function">
    <text evidence="9">May function as histone H3 lysine demethylase and be involved in regulation of gene expression.</text>
</comment>
<comment type="subcellular location">
    <subcellularLocation>
        <location evidence="1">Nucleus</location>
    </subcellularLocation>
</comment>
<dbReference type="SUPFAM" id="SSF51197">
    <property type="entry name" value="Clavaminate synthase-like"/>
    <property type="match status" value="1"/>
</dbReference>
<feature type="region of interest" description="Disordered" evidence="10">
    <location>
        <begin position="1"/>
        <end position="34"/>
    </location>
</feature>
<dbReference type="GO" id="GO:0031490">
    <property type="term" value="F:chromatin DNA binding"/>
    <property type="evidence" value="ECO:0007669"/>
    <property type="project" value="TreeGrafter"/>
</dbReference>
<dbReference type="Proteomes" id="UP001327560">
    <property type="component" value="Chromosome 2"/>
</dbReference>
<dbReference type="GO" id="GO:0003712">
    <property type="term" value="F:transcription coregulator activity"/>
    <property type="evidence" value="ECO:0007669"/>
    <property type="project" value="TreeGrafter"/>
</dbReference>
<evidence type="ECO:0000256" key="1">
    <source>
        <dbReference type="ARBA" id="ARBA00004123"/>
    </source>
</evidence>
<keyword evidence="13" id="KW-1185">Reference proteome</keyword>
<gene>
    <name evidence="12" type="ORF">Cni_G04744</name>
</gene>
<dbReference type="GO" id="GO:0016491">
    <property type="term" value="F:oxidoreductase activity"/>
    <property type="evidence" value="ECO:0007669"/>
    <property type="project" value="UniProtKB-KW"/>
</dbReference>
<comment type="similarity">
    <text evidence="2">Belongs to the JARID1 histone demethylase family.</text>
</comment>
<keyword evidence="8" id="KW-0539">Nucleus</keyword>
<evidence type="ECO:0000256" key="3">
    <source>
        <dbReference type="ARBA" id="ARBA00022723"/>
    </source>
</evidence>
<evidence type="ECO:0000259" key="11">
    <source>
        <dbReference type="PROSITE" id="PS51184"/>
    </source>
</evidence>
<evidence type="ECO:0000256" key="7">
    <source>
        <dbReference type="ARBA" id="ARBA00023004"/>
    </source>
</evidence>